<gene>
    <name evidence="1" type="ORF">A2828_03775</name>
</gene>
<sequence length="468" mass="52698">MSRLRLVIFALFICVFAVAAPSLLLYANGWRLDINQRKLVQTGAVFLNMNVRGARIFIDNNLEKTVSPINSSVLIRNLLPGIKKIRVEKEGFDSWQKEVNIDSEKTARFANILLLPQKIDKKILLTSQDPENIVDFSAAPKGNTVALKYSSGKIKIWDRGNDAFLPWTLKALPQEWSPDGNFLLINESNSGAIKTELLDIYKTSPYNPASIFGLKNPELLSANGVFVAGLIERRNDKLPSLASVDYKRDKNIFSAPHEIAKDVKAFAATSKEIFFVDKANMVLRIEPDGSGLKQISPYTLPFQDGADIRIFVDEQGENVAVQRINGGHIWLLNKQNGSFEPIADNINHLSFSADNKKVLLASDHEILIYYLKDIFNPDHKTGSHDLIARLSTELSNVWWHHQNEHVMIQDGNRLLIYEIDVRDNINTGILLNDATKIQALRQTQEFLATDGKELYSTEVPRIEGLFGF</sequence>
<proteinExistence type="predicted"/>
<evidence type="ECO:0008006" key="3">
    <source>
        <dbReference type="Google" id="ProtNLM"/>
    </source>
</evidence>
<comment type="caution">
    <text evidence="1">The sequence shown here is derived from an EMBL/GenBank/DDBJ whole genome shotgun (WGS) entry which is preliminary data.</text>
</comment>
<dbReference type="SUPFAM" id="SSF82171">
    <property type="entry name" value="DPP6 N-terminal domain-like"/>
    <property type="match status" value="1"/>
</dbReference>
<protein>
    <recommendedName>
        <fullName evidence="3">PEGA domain-containing protein</fullName>
    </recommendedName>
</protein>
<dbReference type="EMBL" id="MHSR01000008">
    <property type="protein sequence ID" value="OHA47061.1"/>
    <property type="molecule type" value="Genomic_DNA"/>
</dbReference>
<dbReference type="Proteomes" id="UP000178869">
    <property type="component" value="Unassembled WGS sequence"/>
</dbReference>
<name>A0A1G2PHH4_9BACT</name>
<reference evidence="1 2" key="1">
    <citation type="journal article" date="2016" name="Nat. Commun.">
        <title>Thousands of microbial genomes shed light on interconnected biogeochemical processes in an aquifer system.</title>
        <authorList>
            <person name="Anantharaman K."/>
            <person name="Brown C.T."/>
            <person name="Hug L.A."/>
            <person name="Sharon I."/>
            <person name="Castelle C.J."/>
            <person name="Probst A.J."/>
            <person name="Thomas B.C."/>
            <person name="Singh A."/>
            <person name="Wilkins M.J."/>
            <person name="Karaoz U."/>
            <person name="Brodie E.L."/>
            <person name="Williams K.H."/>
            <person name="Hubbard S.S."/>
            <person name="Banfield J.F."/>
        </authorList>
    </citation>
    <scope>NUCLEOTIDE SEQUENCE [LARGE SCALE GENOMIC DNA]</scope>
</reference>
<accession>A0A1G2PHH4</accession>
<dbReference type="AlphaFoldDB" id="A0A1G2PHH4"/>
<organism evidence="1 2">
    <name type="scientific">Candidatus Terrybacteria bacterium RIFCSPHIGHO2_01_FULL_43_35</name>
    <dbReference type="NCBI Taxonomy" id="1802361"/>
    <lineage>
        <taxon>Bacteria</taxon>
        <taxon>Candidatus Terryibacteriota</taxon>
    </lineage>
</organism>
<evidence type="ECO:0000313" key="2">
    <source>
        <dbReference type="Proteomes" id="UP000178869"/>
    </source>
</evidence>
<evidence type="ECO:0000313" key="1">
    <source>
        <dbReference type="EMBL" id="OHA47061.1"/>
    </source>
</evidence>